<dbReference type="Pfam" id="PF05787">
    <property type="entry name" value="PhoX"/>
    <property type="match status" value="1"/>
</dbReference>
<dbReference type="Proteomes" id="UP000095463">
    <property type="component" value="Unassembled WGS sequence"/>
</dbReference>
<dbReference type="InterPro" id="IPR008557">
    <property type="entry name" value="PhoX"/>
</dbReference>
<evidence type="ECO:0000313" key="2">
    <source>
        <dbReference type="Proteomes" id="UP000095463"/>
    </source>
</evidence>
<evidence type="ECO:0000313" key="1">
    <source>
        <dbReference type="EMBL" id="OEO28851.1"/>
    </source>
</evidence>
<dbReference type="InterPro" id="IPR006311">
    <property type="entry name" value="TAT_signal"/>
</dbReference>
<sequence length="657" mass="71139">MTDRLKSRARPTRRQSFTTKYSDLMAEGYSRRTVLKGLLAGTALATSGLGFSRAAAASNSPSSLTFPELSRVTDKTDHWPEGYSRQILLKWGDKLFPDSPAFDIASLDGAAAEKQFGYNNDFTAFLSLPQGSESNDHGLLVVNHEYASPYLMFPGMTDEDYREKLTDAQIRAVAASTGISVVEVKKIGTEWQVITDGQYNRRVHMGTEMRLSGPAAGDDRLKTSIDPTGTIVFGSISNCSGGITPWGTMLSGEEGGMDIFAGDYTTLPDQDLVEREGWDEDENDGYALGRVDARLKFENEPNEWLKFDWVVEIDPFDPAAKPVKRTALGRFTHEGAQVAVAPDGRVVLYMGDDDDFEYLYKFVTSKPWNPTDRAANKDLLDEGTLYTARFDADGKLSWLPLVQGQGPLTPENGFSTQADVVLRTRMAADLLGATPMDAPEGFVPHPKTGRVYIAMTENEDRLPAGEGDAGEQVNVANPRAPNPDGHILELTPPGAPDAPDHAATDYTWDAFILCGDPTDPASHALCHPETSANGWFTDPDNLSVDPAGRLWVTTDGPPDAGFNDALYVADTEGDGKALSKLFYSPPVGSEVCSPAFTPDGKTMFLSIQHPGELRLEDGEDSTSIADAGTNWPDFIDGQGPRPSLVVISKDDGGVIGS</sequence>
<gene>
    <name evidence="1" type="ORF">VW23_002660</name>
</gene>
<keyword evidence="2" id="KW-1185">Reference proteome</keyword>
<dbReference type="PROSITE" id="PS51318">
    <property type="entry name" value="TAT"/>
    <property type="match status" value="1"/>
</dbReference>
<dbReference type="AlphaFoldDB" id="A0A1E5XJU0"/>
<dbReference type="OrthoDB" id="9801383at2"/>
<dbReference type="PANTHER" id="PTHR35399:SF2">
    <property type="entry name" value="DUF839 DOMAIN-CONTAINING PROTEIN"/>
    <property type="match status" value="1"/>
</dbReference>
<organism evidence="1 2">
    <name type="scientific">Devosia insulae DS-56</name>
    <dbReference type="NCBI Taxonomy" id="1116389"/>
    <lineage>
        <taxon>Bacteria</taxon>
        <taxon>Pseudomonadati</taxon>
        <taxon>Pseudomonadota</taxon>
        <taxon>Alphaproteobacteria</taxon>
        <taxon>Hyphomicrobiales</taxon>
        <taxon>Devosiaceae</taxon>
        <taxon>Devosia</taxon>
    </lineage>
</organism>
<comment type="caution">
    <text evidence="1">The sequence shown here is derived from an EMBL/GenBank/DDBJ whole genome shotgun (WGS) entry which is preliminary data.</text>
</comment>
<protein>
    <submittedName>
        <fullName evidence="1">Phosphatase</fullName>
    </submittedName>
</protein>
<dbReference type="RefSeq" id="WP_069911846.1">
    <property type="nucleotide sequence ID" value="NZ_LAJE02000352.1"/>
</dbReference>
<reference evidence="1 2" key="1">
    <citation type="journal article" date="2015" name="Genome Announc.">
        <title>Genome Assemblies of Three Soil-Associated Devosia species: D. insulae, D. limi, and D. soli.</title>
        <authorList>
            <person name="Hassan Y.I."/>
            <person name="Lepp D."/>
            <person name="Zhou T."/>
        </authorList>
    </citation>
    <scope>NUCLEOTIDE SEQUENCE [LARGE SCALE GENOMIC DNA]</scope>
    <source>
        <strain evidence="1 2">DS-56</strain>
    </source>
</reference>
<accession>A0A1E5XJU0</accession>
<proteinExistence type="predicted"/>
<dbReference type="SUPFAM" id="SSF63829">
    <property type="entry name" value="Calcium-dependent phosphotriesterase"/>
    <property type="match status" value="1"/>
</dbReference>
<dbReference type="PANTHER" id="PTHR35399">
    <property type="entry name" value="SLR8030 PROTEIN"/>
    <property type="match status" value="1"/>
</dbReference>
<name>A0A1E5XJU0_9HYPH</name>
<dbReference type="EMBL" id="LAJE02000352">
    <property type="protein sequence ID" value="OEO28851.1"/>
    <property type="molecule type" value="Genomic_DNA"/>
</dbReference>